<dbReference type="InterPro" id="IPR002510">
    <property type="entry name" value="Metalloprtase-TldD/E_N"/>
</dbReference>
<dbReference type="EMBL" id="JBHDIY010000002">
    <property type="protein sequence ID" value="MFL4469621.1"/>
    <property type="molecule type" value="Genomic_DNA"/>
</dbReference>
<dbReference type="Pfam" id="PF01523">
    <property type="entry name" value="PmbA_TldD_1st"/>
    <property type="match status" value="1"/>
</dbReference>
<dbReference type="Gene3D" id="3.30.2290.10">
    <property type="entry name" value="PmbA/TldD superfamily"/>
    <property type="match status" value="1"/>
</dbReference>
<evidence type="ECO:0000259" key="2">
    <source>
        <dbReference type="Pfam" id="PF01523"/>
    </source>
</evidence>
<organism evidence="5 6">
    <name type="scientific">Tateyamaria armeniaca</name>
    <dbReference type="NCBI Taxonomy" id="2518930"/>
    <lineage>
        <taxon>Bacteria</taxon>
        <taxon>Pseudomonadati</taxon>
        <taxon>Pseudomonadota</taxon>
        <taxon>Alphaproteobacteria</taxon>
        <taxon>Rhodobacterales</taxon>
        <taxon>Roseobacteraceae</taxon>
        <taxon>Tateyamaria</taxon>
    </lineage>
</organism>
<reference evidence="5 6" key="1">
    <citation type="submission" date="2024-08" db="EMBL/GenBank/DDBJ databases">
        <title>Tateyamaria sp. nov., isolated from marine algae.</title>
        <authorList>
            <person name="Choi B.J."/>
            <person name="Kim J.M."/>
            <person name="Lee J.K."/>
            <person name="Choi D.G."/>
            <person name="Bayburt H."/>
            <person name="Baek J.H."/>
            <person name="Han D.M."/>
            <person name="Jeon C.O."/>
        </authorList>
    </citation>
    <scope>NUCLEOTIDE SEQUENCE [LARGE SCALE GENOMIC DNA]</scope>
    <source>
        <strain evidence="5 6">KMU-156</strain>
    </source>
</reference>
<dbReference type="Pfam" id="PF19289">
    <property type="entry name" value="PmbA_TldD_3rd"/>
    <property type="match status" value="1"/>
</dbReference>
<dbReference type="PANTHER" id="PTHR43421">
    <property type="entry name" value="METALLOPROTEASE PMBA"/>
    <property type="match status" value="1"/>
</dbReference>
<accession>A0ABW8URA3</accession>
<feature type="domain" description="Metalloprotease TldD/E C-terminal" evidence="3">
    <location>
        <begin position="232"/>
        <end position="448"/>
    </location>
</feature>
<keyword evidence="6" id="KW-1185">Reference proteome</keyword>
<dbReference type="InterPro" id="IPR045570">
    <property type="entry name" value="Metalloprtase-TldD/E_cen_dom"/>
</dbReference>
<name>A0ABW8URA3_9RHOB</name>
<dbReference type="InterPro" id="IPR035068">
    <property type="entry name" value="TldD/PmbA_N"/>
</dbReference>
<feature type="domain" description="Metalloprotease TldD/E N-terminal" evidence="2">
    <location>
        <begin position="29"/>
        <end position="89"/>
    </location>
</feature>
<evidence type="ECO:0000259" key="4">
    <source>
        <dbReference type="Pfam" id="PF19290"/>
    </source>
</evidence>
<sequence length="449" mass="46317">MTPSDLSELTARLIAAARSAGADASDAIAMQGTSVSVDVRAGALEQAERSEGIDLGLRVFVGQKQANVSSSDASERTVSEMAARAVAMAREAPDDPNAGLADPDQLATAWDVAALELSDATPEPLPADLQQDALEAEAAALAVSGVEQVQQATGAYGARDIWLAASNGFSGGYRRTDRAVSCVAIAGTGAAMERDYDGDSRIFQSDLRSAQDIGQSAGNRAIARIGARKPPTGAYPVLFDERIAASLIGHLLVAANGSSVARGASWLRDSLGAQVLPAGLSLIEDPHRPRSTGSRPFDAEGLPTQRRAIVQDGVLTGWTLDLATGRKLGMASTGNAARGTSSPPSPSTWNVALDQGTASRDDLIRDMGTGLLVTSMIGSTINPNTGDYSRGAAGLWVENGEIAYPVNECTIAGSLPDMLRGLVPANDARTHLSRVVPSLLVSGMTLAGS</sequence>
<evidence type="ECO:0000256" key="1">
    <source>
        <dbReference type="ARBA" id="ARBA00005836"/>
    </source>
</evidence>
<gene>
    <name evidence="5" type="ORF">ACERZ8_06985</name>
</gene>
<dbReference type="PANTHER" id="PTHR43421:SF1">
    <property type="entry name" value="METALLOPROTEASE PMBA"/>
    <property type="match status" value="1"/>
</dbReference>
<dbReference type="Proteomes" id="UP001627408">
    <property type="component" value="Unassembled WGS sequence"/>
</dbReference>
<proteinExistence type="inferred from homology"/>
<evidence type="ECO:0000313" key="5">
    <source>
        <dbReference type="EMBL" id="MFL4469621.1"/>
    </source>
</evidence>
<dbReference type="SUPFAM" id="SSF111283">
    <property type="entry name" value="Putative modulator of DNA gyrase, PmbA/TldD"/>
    <property type="match status" value="1"/>
</dbReference>
<dbReference type="InterPro" id="IPR045569">
    <property type="entry name" value="Metalloprtase-TldD/E_C"/>
</dbReference>
<comment type="similarity">
    <text evidence="1">Belongs to the peptidase U62 family.</text>
</comment>
<dbReference type="RefSeq" id="WP_407591489.1">
    <property type="nucleotide sequence ID" value="NZ_JBHDIY010000002.1"/>
</dbReference>
<comment type="caution">
    <text evidence="5">The sequence shown here is derived from an EMBL/GenBank/DDBJ whole genome shotgun (WGS) entry which is preliminary data.</text>
</comment>
<protein>
    <submittedName>
        <fullName evidence="5">TldD/PmbA family protein</fullName>
    </submittedName>
</protein>
<feature type="domain" description="Metalloprotease TldD/E central" evidence="4">
    <location>
        <begin position="126"/>
        <end position="224"/>
    </location>
</feature>
<evidence type="ECO:0000313" key="6">
    <source>
        <dbReference type="Proteomes" id="UP001627408"/>
    </source>
</evidence>
<dbReference type="InterPro" id="IPR036059">
    <property type="entry name" value="TldD/PmbA_sf"/>
</dbReference>
<evidence type="ECO:0000259" key="3">
    <source>
        <dbReference type="Pfam" id="PF19289"/>
    </source>
</evidence>
<dbReference type="InterPro" id="IPR047657">
    <property type="entry name" value="PmbA"/>
</dbReference>
<dbReference type="Pfam" id="PF19290">
    <property type="entry name" value="PmbA_TldD_2nd"/>
    <property type="match status" value="1"/>
</dbReference>